<keyword evidence="8" id="KW-1185">Reference proteome</keyword>
<dbReference type="OrthoDB" id="82032at2157"/>
<evidence type="ECO:0000256" key="1">
    <source>
        <dbReference type="ARBA" id="ARBA00004141"/>
    </source>
</evidence>
<dbReference type="KEGG" id="mmg:MTBMA_c03550"/>
<proteinExistence type="predicted"/>
<feature type="transmembrane region" description="Helical" evidence="5">
    <location>
        <begin position="35"/>
        <end position="55"/>
    </location>
</feature>
<keyword evidence="2 5" id="KW-0812">Transmembrane</keyword>
<keyword evidence="4 5" id="KW-0472">Membrane</keyword>
<dbReference type="AlphaFoldDB" id="D9PUQ9"/>
<feature type="domain" description="Yip1" evidence="6">
    <location>
        <begin position="13"/>
        <end position="180"/>
    </location>
</feature>
<keyword evidence="3 5" id="KW-1133">Transmembrane helix</keyword>
<dbReference type="Proteomes" id="UP000000345">
    <property type="component" value="Chromosome"/>
</dbReference>
<gene>
    <name evidence="7" type="ordered locus">MTBMA_c03550</name>
</gene>
<evidence type="ECO:0000259" key="6">
    <source>
        <dbReference type="Pfam" id="PF04893"/>
    </source>
</evidence>
<dbReference type="PaxDb" id="79929-MTBMA_c03550"/>
<dbReference type="Pfam" id="PF04893">
    <property type="entry name" value="Yip1"/>
    <property type="match status" value="1"/>
</dbReference>
<comment type="subcellular location">
    <subcellularLocation>
        <location evidence="1">Membrane</location>
        <topology evidence="1">Multi-pass membrane protein</topology>
    </subcellularLocation>
</comment>
<evidence type="ECO:0000256" key="5">
    <source>
        <dbReference type="SAM" id="Phobius"/>
    </source>
</evidence>
<feature type="transmembrane region" description="Helical" evidence="5">
    <location>
        <begin position="106"/>
        <end position="128"/>
    </location>
</feature>
<sequence length="185" mass="19681">MNRIMNFSRDLVGVLASPEKALSRAKDRGVENQGLYLYVFLSAFLGYMLGGVISAATGAGIMVPVLFAVAVLIVSFIKLIVWALISHIIAAVVFEGKGTFAGTLKMMGFAAAPFVVGIFALLTMTLLGTFFTSSMLFVVMYIWTIMIAAAAVAAEHEMGYGRAFLSVFALPAIVIALLVMLVGVL</sequence>
<organism evidence="7 8">
    <name type="scientific">Methanothermobacter marburgensis (strain ATCC BAA-927 / DSM 2133 / JCM 14651 / NBRC 100331 / OCM 82 / Marburg)</name>
    <name type="common">Methanobacterium thermoautotrophicum</name>
    <dbReference type="NCBI Taxonomy" id="79929"/>
    <lineage>
        <taxon>Archaea</taxon>
        <taxon>Methanobacteriati</taxon>
        <taxon>Methanobacteriota</taxon>
        <taxon>Methanomada group</taxon>
        <taxon>Methanobacteria</taxon>
        <taxon>Methanobacteriales</taxon>
        <taxon>Methanobacteriaceae</taxon>
        <taxon>Methanothermobacter</taxon>
    </lineage>
</organism>
<dbReference type="RefSeq" id="WP_013295183.1">
    <property type="nucleotide sequence ID" value="NC_014408.1"/>
</dbReference>
<evidence type="ECO:0000256" key="3">
    <source>
        <dbReference type="ARBA" id="ARBA00022989"/>
    </source>
</evidence>
<feature type="transmembrane region" description="Helical" evidence="5">
    <location>
        <begin position="134"/>
        <end position="154"/>
    </location>
</feature>
<evidence type="ECO:0000256" key="4">
    <source>
        <dbReference type="ARBA" id="ARBA00023136"/>
    </source>
</evidence>
<name>D9PUQ9_METTM</name>
<reference key="1">
    <citation type="submission" date="2009-08" db="EMBL/GenBank/DDBJ databases">
        <title>The genome sequence of Methanothermobacter marburgensis.</title>
        <authorList>
            <person name="Kaster A."/>
            <person name="Seedorf H."/>
            <person name="Goenrich M."/>
            <person name="Wiezer A."/>
            <person name="Liesegang H."/>
            <person name="Thauer R."/>
            <person name="Gottschalk G."/>
        </authorList>
    </citation>
    <scope>NUCLEOTIDE SEQUENCE</scope>
    <source>
        <strain>Marburg</strain>
    </source>
</reference>
<dbReference type="HOGENOM" id="CLU_1458199_0_0_2"/>
<reference evidence="7 8" key="2">
    <citation type="journal article" date="2010" name="J. Bacteriol.">
        <title>Complete genome sequence of Methanothermobacter marburgensis, a methanoarchaeon model organism.</title>
        <authorList>
            <person name="Liesegang H."/>
            <person name="Kaster A.K."/>
            <person name="Wiezer A."/>
            <person name="Goenrich M."/>
            <person name="Wollherr A."/>
            <person name="Seedorf H."/>
            <person name="Gottschalk G."/>
            <person name="Thauer R.K."/>
        </authorList>
    </citation>
    <scope>NUCLEOTIDE SEQUENCE [LARGE SCALE GENOMIC DNA]</scope>
    <source>
        <strain evidence="8">ATCC BAA-927 / DSM 2133 / JCM 14651 / NBRC 100331 / OCM 82 / Marburg</strain>
    </source>
</reference>
<evidence type="ECO:0000313" key="7">
    <source>
        <dbReference type="EMBL" id="ADL57956.1"/>
    </source>
</evidence>
<dbReference type="GeneID" id="43708386"/>
<protein>
    <recommendedName>
        <fullName evidence="6">Yip1 domain-containing protein</fullName>
    </recommendedName>
</protein>
<feature type="transmembrane region" description="Helical" evidence="5">
    <location>
        <begin position="163"/>
        <end position="184"/>
    </location>
</feature>
<dbReference type="InterPro" id="IPR006977">
    <property type="entry name" value="Yip1_dom"/>
</dbReference>
<dbReference type="GO" id="GO:0016020">
    <property type="term" value="C:membrane"/>
    <property type="evidence" value="ECO:0007669"/>
    <property type="project" value="UniProtKB-SubCell"/>
</dbReference>
<dbReference type="EMBL" id="CP001710">
    <property type="protein sequence ID" value="ADL57956.1"/>
    <property type="molecule type" value="Genomic_DNA"/>
</dbReference>
<evidence type="ECO:0000313" key="8">
    <source>
        <dbReference type="Proteomes" id="UP000000345"/>
    </source>
</evidence>
<evidence type="ECO:0000256" key="2">
    <source>
        <dbReference type="ARBA" id="ARBA00022692"/>
    </source>
</evidence>
<feature type="transmembrane region" description="Helical" evidence="5">
    <location>
        <begin position="61"/>
        <end position="94"/>
    </location>
</feature>
<accession>D9PUQ9</accession>
<dbReference type="GeneID" id="9704061"/>